<gene>
    <name evidence="1" type="ORF">CON36_34525</name>
</gene>
<dbReference type="RefSeq" id="WP_098007122.1">
    <property type="nucleotide sequence ID" value="NZ_NVMX01000220.1"/>
</dbReference>
<name>A0A9X6SSG6_BACCE</name>
<dbReference type="EMBL" id="NVMX01000220">
    <property type="protein sequence ID" value="PDZ94305.1"/>
    <property type="molecule type" value="Genomic_DNA"/>
</dbReference>
<protein>
    <submittedName>
        <fullName evidence="1">Uncharacterized protein</fullName>
    </submittedName>
</protein>
<dbReference type="AlphaFoldDB" id="A0A9X6SSG6"/>
<evidence type="ECO:0000313" key="1">
    <source>
        <dbReference type="EMBL" id="PDZ94305.1"/>
    </source>
</evidence>
<organism evidence="1 2">
    <name type="scientific">Bacillus cereus</name>
    <dbReference type="NCBI Taxonomy" id="1396"/>
    <lineage>
        <taxon>Bacteria</taxon>
        <taxon>Bacillati</taxon>
        <taxon>Bacillota</taxon>
        <taxon>Bacilli</taxon>
        <taxon>Bacillales</taxon>
        <taxon>Bacillaceae</taxon>
        <taxon>Bacillus</taxon>
        <taxon>Bacillus cereus group</taxon>
    </lineage>
</organism>
<evidence type="ECO:0000313" key="2">
    <source>
        <dbReference type="Proteomes" id="UP000219922"/>
    </source>
</evidence>
<dbReference type="Proteomes" id="UP000219922">
    <property type="component" value="Unassembled WGS sequence"/>
</dbReference>
<proteinExistence type="predicted"/>
<reference evidence="1 2" key="1">
    <citation type="submission" date="2017-09" db="EMBL/GenBank/DDBJ databases">
        <title>Large-scale bioinformatics analysis of Bacillus genomes uncovers conserved roles of natural products in bacterial physiology.</title>
        <authorList>
            <consortium name="Agbiome Team Llc"/>
            <person name="Bleich R.M."/>
            <person name="Grubbs K.J."/>
            <person name="Santa Maria K.C."/>
            <person name="Allen S.E."/>
            <person name="Farag S."/>
            <person name="Shank E.A."/>
            <person name="Bowers A."/>
        </authorList>
    </citation>
    <scope>NUCLEOTIDE SEQUENCE [LARGE SCALE GENOMIC DNA]</scope>
    <source>
        <strain evidence="1 2">AFS092789</strain>
    </source>
</reference>
<accession>A0A9X6SSG6</accession>
<comment type="caution">
    <text evidence="1">The sequence shown here is derived from an EMBL/GenBank/DDBJ whole genome shotgun (WGS) entry which is preliminary data.</text>
</comment>
<sequence>MYRNIKGIAKELGIRGWSLLMENDDRMYISKFDPVEKRNDDEYRVYFFITDEGIQIVRRFVMYSSKYKENIETDNKFYKEAESILNTYYERYKKNHEKVS</sequence>